<dbReference type="InterPro" id="IPR017039">
    <property type="entry name" value="Virul_fac_BrkB"/>
</dbReference>
<feature type="transmembrane region" description="Helical" evidence="7">
    <location>
        <begin position="143"/>
        <end position="168"/>
    </location>
</feature>
<dbReference type="PANTHER" id="PTHR30213">
    <property type="entry name" value="INNER MEMBRANE PROTEIN YHJD"/>
    <property type="match status" value="1"/>
</dbReference>
<comment type="caution">
    <text evidence="9">The sequence shown here is derived from an EMBL/GenBank/DDBJ whole genome shotgun (WGS) entry which is preliminary data.</text>
</comment>
<comment type="caution">
    <text evidence="7">Lacks conserved residue(s) required for the propagation of feature annotation.</text>
</comment>
<gene>
    <name evidence="9" type="ORF">SMD27_09420</name>
</gene>
<protein>
    <recommendedName>
        <fullName evidence="7">UPF0761 membrane protein SMD27_09420</fullName>
    </recommendedName>
</protein>
<evidence type="ECO:0000256" key="3">
    <source>
        <dbReference type="ARBA" id="ARBA00022519"/>
    </source>
</evidence>
<evidence type="ECO:0000256" key="6">
    <source>
        <dbReference type="ARBA" id="ARBA00023136"/>
    </source>
</evidence>
<dbReference type="PANTHER" id="PTHR30213:SF0">
    <property type="entry name" value="UPF0761 MEMBRANE PROTEIN YIHY"/>
    <property type="match status" value="1"/>
</dbReference>
<keyword evidence="3" id="KW-0997">Cell inner membrane</keyword>
<evidence type="ECO:0000313" key="9">
    <source>
        <dbReference type="EMBL" id="MDY0883063.1"/>
    </source>
</evidence>
<dbReference type="NCBIfam" id="TIGR00765">
    <property type="entry name" value="yihY_not_rbn"/>
    <property type="match status" value="1"/>
</dbReference>
<keyword evidence="10" id="KW-1185">Reference proteome</keyword>
<evidence type="ECO:0000256" key="1">
    <source>
        <dbReference type="ARBA" id="ARBA00004651"/>
    </source>
</evidence>
<feature type="transmembrane region" description="Helical" evidence="7">
    <location>
        <begin position="217"/>
        <end position="239"/>
    </location>
</feature>
<name>A0ABU5E9Q4_9PROT</name>
<comment type="similarity">
    <text evidence="7">Belongs to the UPF0761 family.</text>
</comment>
<dbReference type="EMBL" id="JAXCLW010000002">
    <property type="protein sequence ID" value="MDY0883063.1"/>
    <property type="molecule type" value="Genomic_DNA"/>
</dbReference>
<feature type="transmembrane region" description="Helical" evidence="7">
    <location>
        <begin position="188"/>
        <end position="205"/>
    </location>
</feature>
<evidence type="ECO:0000256" key="7">
    <source>
        <dbReference type="HAMAP-Rule" id="MF_00672"/>
    </source>
</evidence>
<keyword evidence="6 7" id="KW-0472">Membrane</keyword>
<evidence type="ECO:0000256" key="2">
    <source>
        <dbReference type="ARBA" id="ARBA00022475"/>
    </source>
</evidence>
<dbReference type="Proteomes" id="UP001279642">
    <property type="component" value="Unassembled WGS sequence"/>
</dbReference>
<keyword evidence="5 7" id="KW-1133">Transmembrane helix</keyword>
<accession>A0ABU5E9Q4</accession>
<keyword evidence="4 7" id="KW-0812">Transmembrane</keyword>
<dbReference type="Pfam" id="PF03631">
    <property type="entry name" value="Virul_fac_BrkB"/>
    <property type="match status" value="1"/>
</dbReference>
<evidence type="ECO:0000256" key="5">
    <source>
        <dbReference type="ARBA" id="ARBA00022989"/>
    </source>
</evidence>
<feature type="region of interest" description="Disordered" evidence="8">
    <location>
        <begin position="400"/>
        <end position="421"/>
    </location>
</feature>
<organism evidence="9 10">
    <name type="scientific">Dongia soli</name>
    <dbReference type="NCBI Taxonomy" id="600628"/>
    <lineage>
        <taxon>Bacteria</taxon>
        <taxon>Pseudomonadati</taxon>
        <taxon>Pseudomonadota</taxon>
        <taxon>Alphaproteobacteria</taxon>
        <taxon>Rhodospirillales</taxon>
        <taxon>Dongiaceae</taxon>
        <taxon>Dongia</taxon>
    </lineage>
</organism>
<dbReference type="InterPro" id="IPR023679">
    <property type="entry name" value="UPF0761_bac"/>
</dbReference>
<feature type="compositionally biased region" description="Polar residues" evidence="8">
    <location>
        <begin position="401"/>
        <end position="413"/>
    </location>
</feature>
<reference evidence="9 10" key="1">
    <citation type="journal article" date="2016" name="Antonie Van Leeuwenhoek">
        <title>Dongia soli sp. nov., isolated from soil from Dokdo, Korea.</title>
        <authorList>
            <person name="Kim D.U."/>
            <person name="Lee H."/>
            <person name="Kim H."/>
            <person name="Kim S.G."/>
            <person name="Ka J.O."/>
        </authorList>
    </citation>
    <scope>NUCLEOTIDE SEQUENCE [LARGE SCALE GENOMIC DNA]</scope>
    <source>
        <strain evidence="9 10">D78</strain>
    </source>
</reference>
<comment type="subcellular location">
    <subcellularLocation>
        <location evidence="1 7">Cell membrane</location>
        <topology evidence="1 7">Multi-pass membrane protein</topology>
    </subcellularLocation>
</comment>
<evidence type="ECO:0000313" key="10">
    <source>
        <dbReference type="Proteomes" id="UP001279642"/>
    </source>
</evidence>
<dbReference type="HAMAP" id="MF_00672">
    <property type="entry name" value="UPF0761"/>
    <property type="match status" value="1"/>
</dbReference>
<proteinExistence type="inferred from homology"/>
<sequence length="421" mass="46000">MKKAQEIVAIAISMARQAPGLIYYVWQRFNQDSCASIAAALSYNSLLALVPLLAIGLAMFAAFPAFSSIRENMLQAIFDNLAPSISDSVSQYLQTFVENAGKATGAGVIGLGVTSILLFNTIQTAVDRIWGVTVSRTNLNRLIIYWALITLGPILFGASFSISGYVFATVRSVGAYGISTGLRVLTTLMPFLLETIGFAVFYRLIPSRYVRLGDAVTGAVITALLFEFLKQSFALYLYYVPTYQAVYGAIATLPVFLLWMYLVWLMILVGAEITAALPEWRAGRRSVGGGIRRSDTFALALGVLGALRRASLHGTGLRLIQLQSGLQADPHRLLAILDNLKDSNILTRGENDRWHISRDLRSLSLFDLCRHLGLTLSDPSESPTRLAPLVEHLNEAEREMLSQSVDDSLTSLDHGSGAKSR</sequence>
<keyword evidence="2 7" id="KW-1003">Cell membrane</keyword>
<dbReference type="RefSeq" id="WP_320508114.1">
    <property type="nucleotide sequence ID" value="NZ_JAXCLW010000002.1"/>
</dbReference>
<feature type="transmembrane region" description="Helical" evidence="7">
    <location>
        <begin position="245"/>
        <end position="271"/>
    </location>
</feature>
<feature type="transmembrane region" description="Helical" evidence="7">
    <location>
        <begin position="46"/>
        <end position="66"/>
    </location>
</feature>
<evidence type="ECO:0000256" key="8">
    <source>
        <dbReference type="SAM" id="MobiDB-lite"/>
    </source>
</evidence>
<evidence type="ECO:0000256" key="4">
    <source>
        <dbReference type="ARBA" id="ARBA00022692"/>
    </source>
</evidence>